<dbReference type="Proteomes" id="UP000077667">
    <property type="component" value="Chromosome"/>
</dbReference>
<sequence>MAFIFLNRYEKRSEKVRLNDAAAIKKVGLRIPILYEHCYFAYSNDPVLKNNLRRVQWKVIRLKLLKDFSSTDPCCNIDPVNSGIVLYYIPILKGVRHTYKSQRIYKDFTTIRNAFADQKVTLYIDQNDLNKYVFEIED</sequence>
<keyword evidence="2" id="KW-1185">Reference proteome</keyword>
<gene>
    <name evidence="1" type="ORF">A8C56_14115</name>
</gene>
<dbReference type="EMBL" id="CP015772">
    <property type="protein sequence ID" value="ANH81950.1"/>
    <property type="molecule type" value="Genomic_DNA"/>
</dbReference>
<evidence type="ECO:0000313" key="2">
    <source>
        <dbReference type="Proteomes" id="UP000077667"/>
    </source>
</evidence>
<dbReference type="KEGG" id="nia:A8C56_14115"/>
<organism evidence="1 2">
    <name type="scientific">Niabella ginsenosidivorans</name>
    <dbReference type="NCBI Taxonomy" id="1176587"/>
    <lineage>
        <taxon>Bacteria</taxon>
        <taxon>Pseudomonadati</taxon>
        <taxon>Bacteroidota</taxon>
        <taxon>Chitinophagia</taxon>
        <taxon>Chitinophagales</taxon>
        <taxon>Chitinophagaceae</taxon>
        <taxon>Niabella</taxon>
    </lineage>
</organism>
<dbReference type="STRING" id="1176587.A8C56_14115"/>
<accession>A0A1A9I5I5</accession>
<name>A0A1A9I5I5_9BACT</name>
<dbReference type="AlphaFoldDB" id="A0A1A9I5I5"/>
<protein>
    <submittedName>
        <fullName evidence="1">Uncharacterized protein</fullName>
    </submittedName>
</protein>
<evidence type="ECO:0000313" key="1">
    <source>
        <dbReference type="EMBL" id="ANH81950.1"/>
    </source>
</evidence>
<proteinExistence type="predicted"/>
<reference evidence="1 2" key="1">
    <citation type="submission" date="2016-05" db="EMBL/GenBank/DDBJ databases">
        <title>Niabella ginsenosidivorans BS26 whole genome sequencing.</title>
        <authorList>
            <person name="Im W.T."/>
            <person name="Siddiqi M.Z."/>
        </authorList>
    </citation>
    <scope>NUCLEOTIDE SEQUENCE [LARGE SCALE GENOMIC DNA]</scope>
    <source>
        <strain evidence="1 2">BS26</strain>
    </source>
</reference>